<evidence type="ECO:0000313" key="2">
    <source>
        <dbReference type="Proteomes" id="UP000266644"/>
    </source>
</evidence>
<dbReference type="SUPFAM" id="SSF46955">
    <property type="entry name" value="Putative DNA-binding domain"/>
    <property type="match status" value="1"/>
</dbReference>
<keyword evidence="1" id="KW-0238">DNA-binding</keyword>
<proteinExistence type="predicted"/>
<dbReference type="AlphaFoldDB" id="A0A396BSN1"/>
<dbReference type="Proteomes" id="UP000266644">
    <property type="component" value="Unassembled WGS sequence"/>
</dbReference>
<evidence type="ECO:0000313" key="1">
    <source>
        <dbReference type="EMBL" id="RHH09625.1"/>
    </source>
</evidence>
<reference evidence="1 2" key="1">
    <citation type="submission" date="2018-08" db="EMBL/GenBank/DDBJ databases">
        <title>A genome reference for cultivated species of the human gut microbiota.</title>
        <authorList>
            <person name="Zou Y."/>
            <person name="Xue W."/>
            <person name="Luo G."/>
        </authorList>
    </citation>
    <scope>NUCLEOTIDE SEQUENCE [LARGE SCALE GENOMIC DNA]</scope>
    <source>
        <strain evidence="1 2">AM18-6</strain>
    </source>
</reference>
<organism evidence="1 2">
    <name type="scientific">Bacteroides fragilis</name>
    <dbReference type="NCBI Taxonomy" id="817"/>
    <lineage>
        <taxon>Bacteria</taxon>
        <taxon>Pseudomonadati</taxon>
        <taxon>Bacteroidota</taxon>
        <taxon>Bacteroidia</taxon>
        <taxon>Bacteroidales</taxon>
        <taxon>Bacteroidaceae</taxon>
        <taxon>Bacteroides</taxon>
    </lineage>
</organism>
<dbReference type="EMBL" id="QRJE01000023">
    <property type="protein sequence ID" value="RHH09625.1"/>
    <property type="molecule type" value="Genomic_DNA"/>
</dbReference>
<dbReference type="InterPro" id="IPR009061">
    <property type="entry name" value="DNA-bd_dom_put_sf"/>
</dbReference>
<protein>
    <submittedName>
        <fullName evidence="1">DNA-binding protein</fullName>
    </submittedName>
</protein>
<dbReference type="RefSeq" id="WP_032543829.1">
    <property type="nucleotide sequence ID" value="NZ_CABJEQ010000011.1"/>
</dbReference>
<accession>A0A396BSN1</accession>
<name>A0A396BSN1_BACFG</name>
<sequence length="104" mass="12395">MEEGKNEIMELRQMIEGCFERQNKLIARLEMELEALSNFNGKQMLDSRDMRLQLKVCDRTLIRWRMSGKLPSFKISGKVYFWAFDVYKFLREEYGTAALPEAFE</sequence>
<dbReference type="PANTHER" id="PTHR34585:SF22">
    <property type="entry name" value="HELIX-TURN-HELIX DOMAIN-CONTAINING PROTEIN"/>
    <property type="match status" value="1"/>
</dbReference>
<gene>
    <name evidence="1" type="ORF">DW228_14920</name>
</gene>
<dbReference type="PANTHER" id="PTHR34585">
    <property type="match status" value="1"/>
</dbReference>
<dbReference type="GO" id="GO:0003677">
    <property type="term" value="F:DNA binding"/>
    <property type="evidence" value="ECO:0007669"/>
    <property type="project" value="UniProtKB-KW"/>
</dbReference>
<comment type="caution">
    <text evidence="1">The sequence shown here is derived from an EMBL/GenBank/DDBJ whole genome shotgun (WGS) entry which is preliminary data.</text>
</comment>